<evidence type="ECO:0000313" key="3">
    <source>
        <dbReference type="Proteomes" id="UP000198756"/>
    </source>
</evidence>
<feature type="transmembrane region" description="Helical" evidence="1">
    <location>
        <begin position="52"/>
        <end position="70"/>
    </location>
</feature>
<dbReference type="RefSeq" id="WP_092730910.1">
    <property type="nucleotide sequence ID" value="NZ_FMXE01000019.1"/>
</dbReference>
<reference evidence="3" key="1">
    <citation type="submission" date="2016-10" db="EMBL/GenBank/DDBJ databases">
        <authorList>
            <person name="Varghese N."/>
            <person name="Submissions S."/>
        </authorList>
    </citation>
    <scope>NUCLEOTIDE SEQUENCE [LARGE SCALE GENOMIC DNA]</scope>
    <source>
        <strain evidence="3">DSM 22703</strain>
    </source>
</reference>
<proteinExistence type="predicted"/>
<gene>
    <name evidence="2" type="ORF">SAMN03080617_02752</name>
</gene>
<keyword evidence="1" id="KW-1133">Transmembrane helix</keyword>
<dbReference type="OrthoDB" id="9798708at2"/>
<keyword evidence="1" id="KW-0472">Membrane</keyword>
<dbReference type="AlphaFoldDB" id="A0A1G5YQL0"/>
<feature type="transmembrane region" description="Helical" evidence="1">
    <location>
        <begin position="21"/>
        <end position="40"/>
    </location>
</feature>
<accession>A0A1G5YQL0</accession>
<evidence type="ECO:0000313" key="2">
    <source>
        <dbReference type="EMBL" id="SDA84753.1"/>
    </source>
</evidence>
<dbReference type="Proteomes" id="UP000198756">
    <property type="component" value="Unassembled WGS sequence"/>
</dbReference>
<dbReference type="InterPro" id="IPR032820">
    <property type="entry name" value="ATPase_put"/>
</dbReference>
<name>A0A1G5YQL0_9BACT</name>
<dbReference type="Pfam" id="PF09527">
    <property type="entry name" value="ATPase_gene1"/>
    <property type="match status" value="1"/>
</dbReference>
<keyword evidence="3" id="KW-1185">Reference proteome</keyword>
<sequence>MEIEKGKKGKEDSSTPVYVKYIGLSFQLFGIIGAGTYFGWLLQQRSEMKFPVWILVFCFLSVFVAFYQLWAQMKQDK</sequence>
<organism evidence="2 3">
    <name type="scientific">Algoriphagus alkaliphilus</name>
    <dbReference type="NCBI Taxonomy" id="279824"/>
    <lineage>
        <taxon>Bacteria</taxon>
        <taxon>Pseudomonadati</taxon>
        <taxon>Bacteroidota</taxon>
        <taxon>Cytophagia</taxon>
        <taxon>Cytophagales</taxon>
        <taxon>Cyclobacteriaceae</taxon>
        <taxon>Algoriphagus</taxon>
    </lineage>
</organism>
<evidence type="ECO:0000256" key="1">
    <source>
        <dbReference type="SAM" id="Phobius"/>
    </source>
</evidence>
<dbReference type="STRING" id="279824.SAMN03080617_02752"/>
<keyword evidence="1" id="KW-0812">Transmembrane</keyword>
<dbReference type="EMBL" id="FMXE01000019">
    <property type="protein sequence ID" value="SDA84753.1"/>
    <property type="molecule type" value="Genomic_DNA"/>
</dbReference>
<protein>
    <submittedName>
        <fullName evidence="2">Putative F0F1-ATPase subunit Ca2+/Mg2+ transporter</fullName>
    </submittedName>
</protein>